<dbReference type="Gene3D" id="1.10.579.10">
    <property type="entry name" value="DNA Cyclobutane Dipyrimidine Photolyase, subunit A, domain 3"/>
    <property type="match status" value="1"/>
</dbReference>
<dbReference type="EMBL" id="VNHY01000001">
    <property type="protein sequence ID" value="TYP94755.1"/>
    <property type="molecule type" value="Genomic_DNA"/>
</dbReference>
<dbReference type="SUPFAM" id="SSF48173">
    <property type="entry name" value="Cryptochrome/photolyase FAD-binding domain"/>
    <property type="match status" value="1"/>
</dbReference>
<keyword evidence="1" id="KW-0456">Lyase</keyword>
<comment type="caution">
    <text evidence="1">The sequence shown here is derived from an EMBL/GenBank/DDBJ whole genome shotgun (WGS) entry which is preliminary data.</text>
</comment>
<keyword evidence="2" id="KW-1185">Reference proteome</keyword>
<dbReference type="GO" id="GO:0016829">
    <property type="term" value="F:lyase activity"/>
    <property type="evidence" value="ECO:0007669"/>
    <property type="project" value="UniProtKB-KW"/>
</dbReference>
<dbReference type="Proteomes" id="UP000324595">
    <property type="component" value="Unassembled WGS sequence"/>
</dbReference>
<dbReference type="Gene3D" id="3.40.50.620">
    <property type="entry name" value="HUPs"/>
    <property type="match status" value="1"/>
</dbReference>
<name>A0A5D3YKT2_9BACT</name>
<proteinExistence type="predicted"/>
<protein>
    <submittedName>
        <fullName evidence="1">Deoxyribodipyrimidine photolyase-related protein</fullName>
    </submittedName>
</protein>
<dbReference type="Pfam" id="PF04244">
    <property type="entry name" value="DPRP"/>
    <property type="match status" value="1"/>
</dbReference>
<accession>A0A5D3YKT2</accession>
<dbReference type="InterPro" id="IPR052551">
    <property type="entry name" value="UV-DNA_repair_photolyase"/>
</dbReference>
<dbReference type="Gene3D" id="1.10.10.1710">
    <property type="entry name" value="Deoxyribodipyrimidine photolyase-related"/>
    <property type="match status" value="1"/>
</dbReference>
<dbReference type="PANTHER" id="PTHR38657:SF1">
    <property type="entry name" value="SLR1343 PROTEIN"/>
    <property type="match status" value="1"/>
</dbReference>
<reference evidence="1 2" key="1">
    <citation type="submission" date="2019-07" db="EMBL/GenBank/DDBJ databases">
        <title>Genomic Encyclopedia of Archaeal and Bacterial Type Strains, Phase II (KMG-II): from individual species to whole genera.</title>
        <authorList>
            <person name="Goeker M."/>
        </authorList>
    </citation>
    <scope>NUCLEOTIDE SEQUENCE [LARGE SCALE GENOMIC DNA]</scope>
    <source>
        <strain evidence="1 2">DSM 21935</strain>
    </source>
</reference>
<dbReference type="Gene3D" id="1.25.40.80">
    <property type="match status" value="1"/>
</dbReference>
<sequence>MSSRSYLKEIDNRINYSDPGAFGQAVFVLHDQLNMSVWPDWVRREKPLLIFVEAKAKGESLPYHKKKLAYVLSSMRHFAVECFENGYPVYYHATDQHFGEGASEILEDYEDLSLTYMTPSEWDSRKRLREVKNKFENRVMETHNTFFFADADQWKENIAPGYRMEYFYRDMRKKTGYLMNGDEPEGGEWNYDEDNRESLPKEYSVPEVTSFEPDEITQEVINLVEDRHPHHFGKIDDFRFAVNRKQALQLLDEFIEERLADFGPYEDAMATDEPTLLHSILSLYLNNGLLLPWEICAQAIKAHEKGKAPINSVEGLVRQILGWREFVRIYYEAMMPEVRDTNFMDFEKSLPELFWTGDTNMHCMQQSLKPVIEQGYSHHIQRLMVLSNFSNLTKTDPRELNKWFWFAYVDAYEWVVLPNVLGMSTFADGGILASKPYVSSGNYINKMSNYCTSCEYSVTKKTGEEACPFNYLYWNFVDEQREAFEVSGRNSFMVNMFDKKSDEDKKAIKESTNQFLNQLERYSD</sequence>
<dbReference type="AlphaFoldDB" id="A0A5D3YKT2"/>
<dbReference type="OrthoDB" id="5288100at2"/>
<dbReference type="PANTHER" id="PTHR38657">
    <property type="entry name" value="SLR1343 PROTEIN"/>
    <property type="match status" value="1"/>
</dbReference>
<dbReference type="RefSeq" id="WP_148897456.1">
    <property type="nucleotide sequence ID" value="NZ_VNHY01000001.1"/>
</dbReference>
<evidence type="ECO:0000313" key="2">
    <source>
        <dbReference type="Proteomes" id="UP000324595"/>
    </source>
</evidence>
<dbReference type="InterPro" id="IPR007357">
    <property type="entry name" value="PhrB-like"/>
</dbReference>
<dbReference type="InterPro" id="IPR036134">
    <property type="entry name" value="Crypto/Photolyase_FAD-like_sf"/>
</dbReference>
<dbReference type="InterPro" id="IPR014729">
    <property type="entry name" value="Rossmann-like_a/b/a_fold"/>
</dbReference>
<organism evidence="1 2">
    <name type="scientific">Fodinibius salinus</name>
    <dbReference type="NCBI Taxonomy" id="860790"/>
    <lineage>
        <taxon>Bacteria</taxon>
        <taxon>Pseudomonadati</taxon>
        <taxon>Balneolota</taxon>
        <taxon>Balneolia</taxon>
        <taxon>Balneolales</taxon>
        <taxon>Balneolaceae</taxon>
        <taxon>Fodinibius</taxon>
    </lineage>
</organism>
<gene>
    <name evidence="1" type="ORF">LX73_0043</name>
</gene>
<evidence type="ECO:0000313" key="1">
    <source>
        <dbReference type="EMBL" id="TYP94755.1"/>
    </source>
</evidence>